<dbReference type="GeneID" id="20213904"/>
<gene>
    <name evidence="10" type="primary">20213904</name>
    <name evidence="9" type="ORF">HELRODRAFT_66403</name>
</gene>
<evidence type="ECO:0000256" key="3">
    <source>
        <dbReference type="ARBA" id="ARBA00022502"/>
    </source>
</evidence>
<dbReference type="Proteomes" id="UP000015101">
    <property type="component" value="Unassembled WGS sequence"/>
</dbReference>
<dbReference type="HOGENOM" id="CLU_102687_1_0_1"/>
<dbReference type="RefSeq" id="XP_009019351.1">
    <property type="nucleotide sequence ID" value="XM_009021103.1"/>
</dbReference>
<evidence type="ECO:0000313" key="10">
    <source>
        <dbReference type="EnsemblMetazoa" id="HelroP66403"/>
    </source>
</evidence>
<feature type="transmembrane region" description="Helical" evidence="8">
    <location>
        <begin position="7"/>
        <end position="29"/>
    </location>
</feature>
<proteinExistence type="predicted"/>
<name>T1FYK6_HELRO</name>
<protein>
    <recommendedName>
        <fullName evidence="12">Phosphatidylinositol-glycan biosynthesis class F protein</fullName>
    </recommendedName>
</protein>
<evidence type="ECO:0000256" key="2">
    <source>
        <dbReference type="ARBA" id="ARBA00004687"/>
    </source>
</evidence>
<dbReference type="STRING" id="6412.T1FYK6"/>
<evidence type="ECO:0000256" key="4">
    <source>
        <dbReference type="ARBA" id="ARBA00022692"/>
    </source>
</evidence>
<evidence type="ECO:0008006" key="12">
    <source>
        <dbReference type="Google" id="ProtNLM"/>
    </source>
</evidence>
<dbReference type="OrthoDB" id="17366at2759"/>
<keyword evidence="4 8" id="KW-0812">Transmembrane</keyword>
<dbReference type="FunCoup" id="T1FYK6">
    <property type="interactions" value="19"/>
</dbReference>
<feature type="transmembrane region" description="Helical" evidence="8">
    <location>
        <begin position="79"/>
        <end position="100"/>
    </location>
</feature>
<reference evidence="11" key="1">
    <citation type="submission" date="2012-12" db="EMBL/GenBank/DDBJ databases">
        <authorList>
            <person name="Hellsten U."/>
            <person name="Grimwood J."/>
            <person name="Chapman J.A."/>
            <person name="Shapiro H."/>
            <person name="Aerts A."/>
            <person name="Otillar R.P."/>
            <person name="Terry A.Y."/>
            <person name="Boore J.L."/>
            <person name="Simakov O."/>
            <person name="Marletaz F."/>
            <person name="Cho S.-J."/>
            <person name="Edsinger-Gonzales E."/>
            <person name="Havlak P."/>
            <person name="Kuo D.-H."/>
            <person name="Larsson T."/>
            <person name="Lv J."/>
            <person name="Arendt D."/>
            <person name="Savage R."/>
            <person name="Osoegawa K."/>
            <person name="de Jong P."/>
            <person name="Lindberg D.R."/>
            <person name="Seaver E.C."/>
            <person name="Weisblat D.A."/>
            <person name="Putnam N.H."/>
            <person name="Grigoriev I.V."/>
            <person name="Rokhsar D.S."/>
        </authorList>
    </citation>
    <scope>NUCLEOTIDE SEQUENCE</scope>
</reference>
<dbReference type="eggNOG" id="KOG3144">
    <property type="taxonomic scope" value="Eukaryota"/>
</dbReference>
<dbReference type="Pfam" id="PF06699">
    <property type="entry name" value="PIG-F"/>
    <property type="match status" value="1"/>
</dbReference>
<reference evidence="10" key="3">
    <citation type="submission" date="2015-06" db="UniProtKB">
        <authorList>
            <consortium name="EnsemblMetazoa"/>
        </authorList>
    </citation>
    <scope>IDENTIFICATION</scope>
</reference>
<keyword evidence="3" id="KW-0337">GPI-anchor biosynthesis</keyword>
<dbReference type="AlphaFoldDB" id="T1FYK6"/>
<dbReference type="CTD" id="20213904"/>
<dbReference type="InterPro" id="IPR009580">
    <property type="entry name" value="GPI_biosynthesis_protein_Pig-F"/>
</dbReference>
<keyword evidence="7 8" id="KW-0472">Membrane</keyword>
<comment type="pathway">
    <text evidence="2">Glycolipid biosynthesis; glycosylphosphatidylinositol-anchor biosynthesis.</text>
</comment>
<dbReference type="EMBL" id="AMQM01000757">
    <property type="status" value="NOT_ANNOTATED_CDS"/>
    <property type="molecule type" value="Genomic_DNA"/>
</dbReference>
<dbReference type="OMA" id="FHLISIM"/>
<dbReference type="InParanoid" id="T1FYK6"/>
<organism evidence="10 11">
    <name type="scientific">Helobdella robusta</name>
    <name type="common">Californian leech</name>
    <dbReference type="NCBI Taxonomy" id="6412"/>
    <lineage>
        <taxon>Eukaryota</taxon>
        <taxon>Metazoa</taxon>
        <taxon>Spiralia</taxon>
        <taxon>Lophotrochozoa</taxon>
        <taxon>Annelida</taxon>
        <taxon>Clitellata</taxon>
        <taxon>Hirudinea</taxon>
        <taxon>Rhynchobdellida</taxon>
        <taxon>Glossiphoniidae</taxon>
        <taxon>Helobdella</taxon>
    </lineage>
</organism>
<evidence type="ECO:0000256" key="8">
    <source>
        <dbReference type="SAM" id="Phobius"/>
    </source>
</evidence>
<keyword evidence="5" id="KW-0256">Endoplasmic reticulum</keyword>
<evidence type="ECO:0000313" key="11">
    <source>
        <dbReference type="Proteomes" id="UP000015101"/>
    </source>
</evidence>
<keyword evidence="6 8" id="KW-1133">Transmembrane helix</keyword>
<feature type="transmembrane region" description="Helical" evidence="8">
    <location>
        <begin position="41"/>
        <end position="59"/>
    </location>
</feature>
<reference evidence="9 11" key="2">
    <citation type="journal article" date="2013" name="Nature">
        <title>Insights into bilaterian evolution from three spiralian genomes.</title>
        <authorList>
            <person name="Simakov O."/>
            <person name="Marletaz F."/>
            <person name="Cho S.J."/>
            <person name="Edsinger-Gonzales E."/>
            <person name="Havlak P."/>
            <person name="Hellsten U."/>
            <person name="Kuo D.H."/>
            <person name="Larsson T."/>
            <person name="Lv J."/>
            <person name="Arendt D."/>
            <person name="Savage R."/>
            <person name="Osoegawa K."/>
            <person name="de Jong P."/>
            <person name="Grimwood J."/>
            <person name="Chapman J.A."/>
            <person name="Shapiro H."/>
            <person name="Aerts A."/>
            <person name="Otillar R.P."/>
            <person name="Terry A.Y."/>
            <person name="Boore J.L."/>
            <person name="Grigoriev I.V."/>
            <person name="Lindberg D.R."/>
            <person name="Seaver E.C."/>
            <person name="Weisblat D.A."/>
            <person name="Putnam N.H."/>
            <person name="Rokhsar D.S."/>
        </authorList>
    </citation>
    <scope>NUCLEOTIDE SEQUENCE</scope>
</reference>
<comment type="subcellular location">
    <subcellularLocation>
        <location evidence="1">Endoplasmic reticulum membrane</location>
        <topology evidence="1">Multi-pass membrane protein</topology>
    </subcellularLocation>
</comment>
<dbReference type="EMBL" id="KB096742">
    <property type="protein sequence ID" value="ESO01943.1"/>
    <property type="molecule type" value="Genomic_DNA"/>
</dbReference>
<evidence type="ECO:0000313" key="9">
    <source>
        <dbReference type="EMBL" id="ESO01943.1"/>
    </source>
</evidence>
<sequence length="147" mass="16728">MQSLVYGFLKCFGLLIITTLAFHLISIMYGAPMFEKAIETFNLSLLISFLAVLPTFVAANKSWNNWLQIVFMLNCKEDLLLYQTVFTCFSTIVGAWLGAFPIPLDWDRPWQVWPVSCVYGAVLGHCLGVSVGTVRLLMLHKYKNKRK</sequence>
<dbReference type="UniPathway" id="UPA00196"/>
<evidence type="ECO:0000256" key="6">
    <source>
        <dbReference type="ARBA" id="ARBA00022989"/>
    </source>
</evidence>
<dbReference type="GO" id="GO:0006506">
    <property type="term" value="P:GPI anchor biosynthetic process"/>
    <property type="evidence" value="ECO:0007669"/>
    <property type="project" value="UniProtKB-UniPathway"/>
</dbReference>
<evidence type="ECO:0000256" key="7">
    <source>
        <dbReference type="ARBA" id="ARBA00023136"/>
    </source>
</evidence>
<dbReference type="GO" id="GO:0005789">
    <property type="term" value="C:endoplasmic reticulum membrane"/>
    <property type="evidence" value="ECO:0007669"/>
    <property type="project" value="UniProtKB-SubCell"/>
</dbReference>
<dbReference type="EnsemblMetazoa" id="HelroT66403">
    <property type="protein sequence ID" value="HelroP66403"/>
    <property type="gene ID" value="HelroG66403"/>
</dbReference>
<dbReference type="KEGG" id="hro:HELRODRAFT_66403"/>
<feature type="transmembrane region" description="Helical" evidence="8">
    <location>
        <begin position="112"/>
        <end position="138"/>
    </location>
</feature>
<accession>T1FYK6</accession>
<keyword evidence="11" id="KW-1185">Reference proteome</keyword>
<evidence type="ECO:0000256" key="1">
    <source>
        <dbReference type="ARBA" id="ARBA00004477"/>
    </source>
</evidence>
<evidence type="ECO:0000256" key="5">
    <source>
        <dbReference type="ARBA" id="ARBA00022824"/>
    </source>
</evidence>